<accession>B4JC16</accession>
<dbReference type="AlphaFoldDB" id="B4JC16"/>
<organism evidence="4">
    <name type="scientific">Drosophila grimshawi</name>
    <name type="common">Hawaiian fruit fly</name>
    <name type="synonym">Idiomyia grimshawi</name>
    <dbReference type="NCBI Taxonomy" id="7222"/>
    <lineage>
        <taxon>Eukaryota</taxon>
        <taxon>Metazoa</taxon>
        <taxon>Ecdysozoa</taxon>
        <taxon>Arthropoda</taxon>
        <taxon>Hexapoda</taxon>
        <taxon>Insecta</taxon>
        <taxon>Pterygota</taxon>
        <taxon>Neoptera</taxon>
        <taxon>Endopterygota</taxon>
        <taxon>Diptera</taxon>
        <taxon>Brachycera</taxon>
        <taxon>Muscomorpha</taxon>
        <taxon>Ephydroidea</taxon>
        <taxon>Drosophilidae</taxon>
        <taxon>Drosophila</taxon>
        <taxon>Hawaiian Drosophila</taxon>
    </lineage>
</organism>
<keyword evidence="2" id="KW-0732">Signal</keyword>
<protein>
    <submittedName>
        <fullName evidence="3">GH10717</fullName>
    </submittedName>
</protein>
<dbReference type="STRING" id="7222.B4JC16"/>
<feature type="compositionally biased region" description="Low complexity" evidence="1">
    <location>
        <begin position="176"/>
        <end position="189"/>
    </location>
</feature>
<feature type="compositionally biased region" description="Acidic residues" evidence="1">
    <location>
        <begin position="567"/>
        <end position="584"/>
    </location>
</feature>
<dbReference type="KEGG" id="dgr:6562377"/>
<name>B4JC16_DROGR</name>
<evidence type="ECO:0000313" key="3">
    <source>
        <dbReference type="EMBL" id="EDW03029.1"/>
    </source>
</evidence>
<proteinExistence type="predicted"/>
<feature type="compositionally biased region" description="Pro residues" evidence="1">
    <location>
        <begin position="190"/>
        <end position="204"/>
    </location>
</feature>
<dbReference type="PhylomeDB" id="B4JC16"/>
<dbReference type="OrthoDB" id="8070518at2759"/>
<feature type="signal peptide" evidence="2">
    <location>
        <begin position="1"/>
        <end position="26"/>
    </location>
</feature>
<gene>
    <name evidence="3" type="primary">Dgri\GH10717</name>
    <name evidence="3" type="ORF">Dgri_GH10717</name>
</gene>
<evidence type="ECO:0000256" key="1">
    <source>
        <dbReference type="SAM" id="MobiDB-lite"/>
    </source>
</evidence>
<feature type="compositionally biased region" description="Polar residues" evidence="1">
    <location>
        <begin position="585"/>
        <end position="598"/>
    </location>
</feature>
<dbReference type="HOGENOM" id="CLU_014704_0_0_1"/>
<dbReference type="eggNOG" id="KOG1216">
    <property type="taxonomic scope" value="Eukaryota"/>
</dbReference>
<dbReference type="Proteomes" id="UP000001070">
    <property type="component" value="Unassembled WGS sequence"/>
</dbReference>
<dbReference type="OMA" id="MNMGAQV"/>
<feature type="compositionally biased region" description="Polar residues" evidence="1">
    <location>
        <begin position="538"/>
        <end position="549"/>
    </location>
</feature>
<evidence type="ECO:0000256" key="2">
    <source>
        <dbReference type="SAM" id="SignalP"/>
    </source>
</evidence>
<dbReference type="InParanoid" id="B4JC16"/>
<dbReference type="EMBL" id="CH916368">
    <property type="protein sequence ID" value="EDW03029.1"/>
    <property type="molecule type" value="Genomic_DNA"/>
</dbReference>
<feature type="region of interest" description="Disordered" evidence="1">
    <location>
        <begin position="538"/>
        <end position="658"/>
    </location>
</feature>
<evidence type="ECO:0000313" key="4">
    <source>
        <dbReference type="Proteomes" id="UP000001070"/>
    </source>
</evidence>
<sequence length="658" mass="69644">MVNYLHHLQQLLLLLFLLGMLEIGLAHEDHQSDTLHRSKRTLTTICVEIKPSGPQEEPYFMCRGTDFSRGNNAATATATATADQPQPIPYYAQPAGQAMPINVQYASVPFPSFPSFGAGFLPILPSYEEAPKASPYQSQTPAVETQFGSTAAAIAPAPVAQSYGLPAVPYPAAAGPAAANRGTAVGPSAAPAPPPYADAPPPNPTAAAHKSQPASSKGQSYDALVGSRYRAAPGDDVMNMPDLGFRLEELQRRPMEPMVGAAPPMTWTRRPQQLPVQYEDDPVMRTFYASQEHYDPQMAQAVPMEQLVGQAAPAYPPAYAVAPPIPGVVAPPPSQPPVPPVPAYTENSKATTAPDGNNACNSCNRPCSTSDSYNAVPAHCPSFQPVIIAMPCYGQQQPTHYLAVPGSGAPAPQREQMLGSAFGAPPFGMATPGLGSPFGMSPHFGMPSPQVGSSFGMAPQVGAPFGMAPVLNPFGPFGNLNPFNPFNRILGAAAPTAQQPRMRLFGAPQEATTATTVTSPSATLFPKSFTLNFSSSTLAPPTKISTEPNEASVGATNDPDGNQKDKDDEDDDDNDDDDEEEETGSQEVTDAPRSSGTTADVDASLDAEVSKSLESKNLSADQLLNKGESKLKVDKRKRQNSRFGGNNTSQKRKYLQRL</sequence>
<reference evidence="3 4" key="1">
    <citation type="journal article" date="2007" name="Nature">
        <title>Evolution of genes and genomes on the Drosophila phylogeny.</title>
        <authorList>
            <consortium name="Drosophila 12 Genomes Consortium"/>
            <person name="Clark A.G."/>
            <person name="Eisen M.B."/>
            <person name="Smith D.R."/>
            <person name="Bergman C.M."/>
            <person name="Oliver B."/>
            <person name="Markow T.A."/>
            <person name="Kaufman T.C."/>
            <person name="Kellis M."/>
            <person name="Gelbart W."/>
            <person name="Iyer V.N."/>
            <person name="Pollard D.A."/>
            <person name="Sackton T.B."/>
            <person name="Larracuente A.M."/>
            <person name="Singh N.D."/>
            <person name="Abad J.P."/>
            <person name="Abt D.N."/>
            <person name="Adryan B."/>
            <person name="Aguade M."/>
            <person name="Akashi H."/>
            <person name="Anderson W.W."/>
            <person name="Aquadro C.F."/>
            <person name="Ardell D.H."/>
            <person name="Arguello R."/>
            <person name="Artieri C.G."/>
            <person name="Barbash D.A."/>
            <person name="Barker D."/>
            <person name="Barsanti P."/>
            <person name="Batterham P."/>
            <person name="Batzoglou S."/>
            <person name="Begun D."/>
            <person name="Bhutkar A."/>
            <person name="Blanco E."/>
            <person name="Bosak S.A."/>
            <person name="Bradley R.K."/>
            <person name="Brand A.D."/>
            <person name="Brent M.R."/>
            <person name="Brooks A.N."/>
            <person name="Brown R.H."/>
            <person name="Butlin R.K."/>
            <person name="Caggese C."/>
            <person name="Calvi B.R."/>
            <person name="Bernardo de Carvalho A."/>
            <person name="Caspi A."/>
            <person name="Castrezana S."/>
            <person name="Celniker S.E."/>
            <person name="Chang J.L."/>
            <person name="Chapple C."/>
            <person name="Chatterji S."/>
            <person name="Chinwalla A."/>
            <person name="Civetta A."/>
            <person name="Clifton S.W."/>
            <person name="Comeron J.M."/>
            <person name="Costello J.C."/>
            <person name="Coyne J.A."/>
            <person name="Daub J."/>
            <person name="David R.G."/>
            <person name="Delcher A.L."/>
            <person name="Delehaunty K."/>
            <person name="Do C.B."/>
            <person name="Ebling H."/>
            <person name="Edwards K."/>
            <person name="Eickbush T."/>
            <person name="Evans J.D."/>
            <person name="Filipski A."/>
            <person name="Findeiss S."/>
            <person name="Freyhult E."/>
            <person name="Fulton L."/>
            <person name="Fulton R."/>
            <person name="Garcia A.C."/>
            <person name="Gardiner A."/>
            <person name="Garfield D.A."/>
            <person name="Garvin B.E."/>
            <person name="Gibson G."/>
            <person name="Gilbert D."/>
            <person name="Gnerre S."/>
            <person name="Godfrey J."/>
            <person name="Good R."/>
            <person name="Gotea V."/>
            <person name="Gravely B."/>
            <person name="Greenberg A.J."/>
            <person name="Griffiths-Jones S."/>
            <person name="Gross S."/>
            <person name="Guigo R."/>
            <person name="Gustafson E.A."/>
            <person name="Haerty W."/>
            <person name="Hahn M.W."/>
            <person name="Halligan D.L."/>
            <person name="Halpern A.L."/>
            <person name="Halter G.M."/>
            <person name="Han M.V."/>
            <person name="Heger A."/>
            <person name="Hillier L."/>
            <person name="Hinrichs A.S."/>
            <person name="Holmes I."/>
            <person name="Hoskins R.A."/>
            <person name="Hubisz M.J."/>
            <person name="Hultmark D."/>
            <person name="Huntley M.A."/>
            <person name="Jaffe D.B."/>
            <person name="Jagadeeshan S."/>
            <person name="Jeck W.R."/>
            <person name="Johnson J."/>
            <person name="Jones C.D."/>
            <person name="Jordan W.C."/>
            <person name="Karpen G.H."/>
            <person name="Kataoka E."/>
            <person name="Keightley P.D."/>
            <person name="Kheradpour P."/>
            <person name="Kirkness E.F."/>
            <person name="Koerich L.B."/>
            <person name="Kristiansen K."/>
            <person name="Kudrna D."/>
            <person name="Kulathinal R.J."/>
            <person name="Kumar S."/>
            <person name="Kwok R."/>
            <person name="Lander E."/>
            <person name="Langley C.H."/>
            <person name="Lapoint R."/>
            <person name="Lazzaro B.P."/>
            <person name="Lee S.J."/>
            <person name="Levesque L."/>
            <person name="Li R."/>
            <person name="Lin C.F."/>
            <person name="Lin M.F."/>
            <person name="Lindblad-Toh K."/>
            <person name="Llopart A."/>
            <person name="Long M."/>
            <person name="Low L."/>
            <person name="Lozovsky E."/>
            <person name="Lu J."/>
            <person name="Luo M."/>
            <person name="Machado C.A."/>
            <person name="Makalowski W."/>
            <person name="Marzo M."/>
            <person name="Matsuda M."/>
            <person name="Matzkin L."/>
            <person name="McAllister B."/>
            <person name="McBride C.S."/>
            <person name="McKernan B."/>
            <person name="McKernan K."/>
            <person name="Mendez-Lago M."/>
            <person name="Minx P."/>
            <person name="Mollenhauer M.U."/>
            <person name="Montooth K."/>
            <person name="Mount S.M."/>
            <person name="Mu X."/>
            <person name="Myers E."/>
            <person name="Negre B."/>
            <person name="Newfeld S."/>
            <person name="Nielsen R."/>
            <person name="Noor M.A."/>
            <person name="O'Grady P."/>
            <person name="Pachter L."/>
            <person name="Papaceit M."/>
            <person name="Parisi M.J."/>
            <person name="Parisi M."/>
            <person name="Parts L."/>
            <person name="Pedersen J.S."/>
            <person name="Pesole G."/>
            <person name="Phillippy A.M."/>
            <person name="Ponting C.P."/>
            <person name="Pop M."/>
            <person name="Porcelli D."/>
            <person name="Powell J.R."/>
            <person name="Prohaska S."/>
            <person name="Pruitt K."/>
            <person name="Puig M."/>
            <person name="Quesneville H."/>
            <person name="Ram K.R."/>
            <person name="Rand D."/>
            <person name="Rasmussen M.D."/>
            <person name="Reed L.K."/>
            <person name="Reenan R."/>
            <person name="Reily A."/>
            <person name="Remington K.A."/>
            <person name="Rieger T.T."/>
            <person name="Ritchie M.G."/>
            <person name="Robin C."/>
            <person name="Rogers Y.H."/>
            <person name="Rohde C."/>
            <person name="Rozas J."/>
            <person name="Rubenfield M.J."/>
            <person name="Ruiz A."/>
            <person name="Russo S."/>
            <person name="Salzberg S.L."/>
            <person name="Sanchez-Gracia A."/>
            <person name="Saranga D.J."/>
            <person name="Sato H."/>
            <person name="Schaeffer S.W."/>
            <person name="Schatz M.C."/>
            <person name="Schlenke T."/>
            <person name="Schwartz R."/>
            <person name="Segarra C."/>
            <person name="Singh R.S."/>
            <person name="Sirot L."/>
            <person name="Sirota M."/>
            <person name="Sisneros N.B."/>
            <person name="Smith C.D."/>
            <person name="Smith T.F."/>
            <person name="Spieth J."/>
            <person name="Stage D.E."/>
            <person name="Stark A."/>
            <person name="Stephan W."/>
            <person name="Strausberg R.L."/>
            <person name="Strempel S."/>
            <person name="Sturgill D."/>
            <person name="Sutton G."/>
            <person name="Sutton G.G."/>
            <person name="Tao W."/>
            <person name="Teichmann S."/>
            <person name="Tobari Y.N."/>
            <person name="Tomimura Y."/>
            <person name="Tsolas J.M."/>
            <person name="Valente V.L."/>
            <person name="Venter E."/>
            <person name="Venter J.C."/>
            <person name="Vicario S."/>
            <person name="Vieira F.G."/>
            <person name="Vilella A.J."/>
            <person name="Villasante A."/>
            <person name="Walenz B."/>
            <person name="Wang J."/>
            <person name="Wasserman M."/>
            <person name="Watts T."/>
            <person name="Wilson D."/>
            <person name="Wilson R.K."/>
            <person name="Wing R.A."/>
            <person name="Wolfner M.F."/>
            <person name="Wong A."/>
            <person name="Wong G.K."/>
            <person name="Wu C.I."/>
            <person name="Wu G."/>
            <person name="Yamamoto D."/>
            <person name="Yang H.P."/>
            <person name="Yang S.P."/>
            <person name="Yorke J.A."/>
            <person name="Yoshida K."/>
            <person name="Zdobnov E."/>
            <person name="Zhang P."/>
            <person name="Zhang Y."/>
            <person name="Zimin A.V."/>
            <person name="Baldwin J."/>
            <person name="Abdouelleil A."/>
            <person name="Abdulkadir J."/>
            <person name="Abebe A."/>
            <person name="Abera B."/>
            <person name="Abreu J."/>
            <person name="Acer S.C."/>
            <person name="Aftuck L."/>
            <person name="Alexander A."/>
            <person name="An P."/>
            <person name="Anderson E."/>
            <person name="Anderson S."/>
            <person name="Arachi H."/>
            <person name="Azer M."/>
            <person name="Bachantsang P."/>
            <person name="Barry A."/>
            <person name="Bayul T."/>
            <person name="Berlin A."/>
            <person name="Bessette D."/>
            <person name="Bloom T."/>
            <person name="Blye J."/>
            <person name="Boguslavskiy L."/>
            <person name="Bonnet C."/>
            <person name="Boukhgalter B."/>
            <person name="Bourzgui I."/>
            <person name="Brown A."/>
            <person name="Cahill P."/>
            <person name="Channer S."/>
            <person name="Cheshatsang Y."/>
            <person name="Chuda L."/>
            <person name="Citroen M."/>
            <person name="Collymore A."/>
            <person name="Cooke P."/>
            <person name="Costello M."/>
            <person name="D'Aco K."/>
            <person name="Daza R."/>
            <person name="De Haan G."/>
            <person name="DeGray S."/>
            <person name="DeMaso C."/>
            <person name="Dhargay N."/>
            <person name="Dooley K."/>
            <person name="Dooley E."/>
            <person name="Doricent M."/>
            <person name="Dorje P."/>
            <person name="Dorjee K."/>
            <person name="Dupes A."/>
            <person name="Elong R."/>
            <person name="Falk J."/>
            <person name="Farina A."/>
            <person name="Faro S."/>
            <person name="Ferguson D."/>
            <person name="Fisher S."/>
            <person name="Foley C.D."/>
            <person name="Franke A."/>
            <person name="Friedrich D."/>
            <person name="Gadbois L."/>
            <person name="Gearin G."/>
            <person name="Gearin C.R."/>
            <person name="Giannoukos G."/>
            <person name="Goode T."/>
            <person name="Graham J."/>
            <person name="Grandbois E."/>
            <person name="Grewal S."/>
            <person name="Gyaltsen K."/>
            <person name="Hafez N."/>
            <person name="Hagos B."/>
            <person name="Hall J."/>
            <person name="Henson C."/>
            <person name="Hollinger A."/>
            <person name="Honan T."/>
            <person name="Huard M.D."/>
            <person name="Hughes L."/>
            <person name="Hurhula B."/>
            <person name="Husby M.E."/>
            <person name="Kamat A."/>
            <person name="Kanga B."/>
            <person name="Kashin S."/>
            <person name="Khazanovich D."/>
            <person name="Kisner P."/>
            <person name="Lance K."/>
            <person name="Lara M."/>
            <person name="Lee W."/>
            <person name="Lennon N."/>
            <person name="Letendre F."/>
            <person name="LeVine R."/>
            <person name="Lipovsky A."/>
            <person name="Liu X."/>
            <person name="Liu J."/>
            <person name="Liu S."/>
            <person name="Lokyitsang T."/>
            <person name="Lokyitsang Y."/>
            <person name="Lubonja R."/>
            <person name="Lui A."/>
            <person name="MacDonald P."/>
            <person name="Magnisalis V."/>
            <person name="Maru K."/>
            <person name="Matthews C."/>
            <person name="McCusker W."/>
            <person name="McDonough S."/>
            <person name="Mehta T."/>
            <person name="Meldrim J."/>
            <person name="Meneus L."/>
            <person name="Mihai O."/>
            <person name="Mihalev A."/>
            <person name="Mihova T."/>
            <person name="Mittelman R."/>
            <person name="Mlenga V."/>
            <person name="Montmayeur A."/>
            <person name="Mulrain L."/>
            <person name="Navidi A."/>
            <person name="Naylor J."/>
            <person name="Negash T."/>
            <person name="Nguyen T."/>
            <person name="Nguyen N."/>
            <person name="Nicol R."/>
            <person name="Norbu C."/>
            <person name="Norbu N."/>
            <person name="Novod N."/>
            <person name="O'Neill B."/>
            <person name="Osman S."/>
            <person name="Markiewicz E."/>
            <person name="Oyono O.L."/>
            <person name="Patti C."/>
            <person name="Phunkhang P."/>
            <person name="Pierre F."/>
            <person name="Priest M."/>
            <person name="Raghuraman S."/>
            <person name="Rege F."/>
            <person name="Reyes R."/>
            <person name="Rise C."/>
            <person name="Rogov P."/>
            <person name="Ross K."/>
            <person name="Ryan E."/>
            <person name="Settipalli S."/>
            <person name="Shea T."/>
            <person name="Sherpa N."/>
            <person name="Shi L."/>
            <person name="Shih D."/>
            <person name="Sparrow T."/>
            <person name="Spaulding J."/>
            <person name="Stalker J."/>
            <person name="Stange-Thomann N."/>
            <person name="Stavropoulos S."/>
            <person name="Stone C."/>
            <person name="Strader C."/>
            <person name="Tesfaye S."/>
            <person name="Thomson T."/>
            <person name="Thoulutsang Y."/>
            <person name="Thoulutsang D."/>
            <person name="Topham K."/>
            <person name="Topping I."/>
            <person name="Tsamla T."/>
            <person name="Vassiliev H."/>
            <person name="Vo A."/>
            <person name="Wangchuk T."/>
            <person name="Wangdi T."/>
            <person name="Weiand M."/>
            <person name="Wilkinson J."/>
            <person name="Wilson A."/>
            <person name="Yadav S."/>
            <person name="Young G."/>
            <person name="Yu Q."/>
            <person name="Zembek L."/>
            <person name="Zhong D."/>
            <person name="Zimmer A."/>
            <person name="Zwirko Z."/>
            <person name="Jaffe D.B."/>
            <person name="Alvarez P."/>
            <person name="Brockman W."/>
            <person name="Butler J."/>
            <person name="Chin C."/>
            <person name="Gnerre S."/>
            <person name="Grabherr M."/>
            <person name="Kleber M."/>
            <person name="Mauceli E."/>
            <person name="MacCallum I."/>
        </authorList>
    </citation>
    <scope>NUCLEOTIDE SEQUENCE [LARGE SCALE GENOMIC DNA]</scope>
    <source>
        <strain evidence="4">Tucson 15287-2541.00</strain>
    </source>
</reference>
<feature type="region of interest" description="Disordered" evidence="1">
    <location>
        <begin position="176"/>
        <end position="220"/>
    </location>
</feature>
<feature type="chain" id="PRO_5002811963" evidence="2">
    <location>
        <begin position="27"/>
        <end position="658"/>
    </location>
</feature>
<keyword evidence="4" id="KW-1185">Reference proteome</keyword>